<dbReference type="EMBL" id="AAWS01000051">
    <property type="protein sequence ID" value="EAY25285.1"/>
    <property type="molecule type" value="Genomic_DNA"/>
</dbReference>
<dbReference type="Proteomes" id="UP000004095">
    <property type="component" value="Unassembled WGS sequence"/>
</dbReference>
<keyword evidence="2" id="KW-1185">Reference proteome</keyword>
<name>A1ZWE5_MICM2</name>
<comment type="caution">
    <text evidence="1">The sequence shown here is derived from an EMBL/GenBank/DDBJ whole genome shotgun (WGS) entry which is preliminary data.</text>
</comment>
<dbReference type="Pfam" id="PF05717">
    <property type="entry name" value="TnpB_IS66"/>
    <property type="match status" value="1"/>
</dbReference>
<evidence type="ECO:0000313" key="2">
    <source>
        <dbReference type="Proteomes" id="UP000004095"/>
    </source>
</evidence>
<dbReference type="eggNOG" id="COG3436">
    <property type="taxonomic scope" value="Bacteria"/>
</dbReference>
<dbReference type="PANTHER" id="PTHR36455:SF1">
    <property type="entry name" value="BLR8292 PROTEIN"/>
    <property type="match status" value="1"/>
</dbReference>
<gene>
    <name evidence="1" type="ORF">M23134_02755</name>
</gene>
<organism evidence="1 2">
    <name type="scientific">Microscilla marina ATCC 23134</name>
    <dbReference type="NCBI Taxonomy" id="313606"/>
    <lineage>
        <taxon>Bacteria</taxon>
        <taxon>Pseudomonadati</taxon>
        <taxon>Bacteroidota</taxon>
        <taxon>Cytophagia</taxon>
        <taxon>Cytophagales</taxon>
        <taxon>Microscillaceae</taxon>
        <taxon>Microscilla</taxon>
    </lineage>
</organism>
<evidence type="ECO:0000313" key="1">
    <source>
        <dbReference type="EMBL" id="EAY25285.1"/>
    </source>
</evidence>
<dbReference type="AlphaFoldDB" id="A1ZWE5"/>
<dbReference type="NCBIfam" id="NF033819">
    <property type="entry name" value="IS66_TnpB"/>
    <property type="match status" value="1"/>
</dbReference>
<proteinExistence type="predicted"/>
<dbReference type="InterPro" id="IPR008878">
    <property type="entry name" value="Transposase_IS66_Orf2"/>
</dbReference>
<sequence length="105" mass="12364">MYQPACDMHKSFDSLCGLIRQELGCDPCNGSVYVFLNRRRTHMKLLHWETGGFVLYYKRLEQGCFQLPHQRNAESILQWSEWVLMAEGIVVKKQIQKPRYNLQAS</sequence>
<dbReference type="RefSeq" id="WP_002703077.1">
    <property type="nucleotide sequence ID" value="NZ_AAWS01000051.1"/>
</dbReference>
<dbReference type="PANTHER" id="PTHR36455">
    <property type="match status" value="1"/>
</dbReference>
<accession>A1ZWE5</accession>
<protein>
    <submittedName>
        <fullName evidence="1">ISVme-ORF2</fullName>
    </submittedName>
</protein>
<reference evidence="1 2" key="1">
    <citation type="submission" date="2007-01" db="EMBL/GenBank/DDBJ databases">
        <authorList>
            <person name="Haygood M."/>
            <person name="Podell S."/>
            <person name="Anderson C."/>
            <person name="Hopkinson B."/>
            <person name="Roe K."/>
            <person name="Barbeau K."/>
            <person name="Gaasterland T."/>
            <person name="Ferriera S."/>
            <person name="Johnson J."/>
            <person name="Kravitz S."/>
            <person name="Beeson K."/>
            <person name="Sutton G."/>
            <person name="Rogers Y.-H."/>
            <person name="Friedman R."/>
            <person name="Frazier M."/>
            <person name="Venter J.C."/>
        </authorList>
    </citation>
    <scope>NUCLEOTIDE SEQUENCE [LARGE SCALE GENOMIC DNA]</scope>
    <source>
        <strain evidence="1 2">ATCC 23134</strain>
    </source>
</reference>